<dbReference type="Gene3D" id="3.20.20.140">
    <property type="entry name" value="Metal-dependent hydrolases"/>
    <property type="match status" value="1"/>
</dbReference>
<dbReference type="AlphaFoldDB" id="A0A9X9S453"/>
<name>A0A9X9S453_METOG</name>
<evidence type="ECO:0000313" key="1">
    <source>
        <dbReference type="EMBL" id="WAI01147.1"/>
    </source>
</evidence>
<keyword evidence="2" id="KW-1185">Reference proteome</keyword>
<proteinExistence type="predicted"/>
<gene>
    <name evidence="1" type="ORF">OU421_12135</name>
</gene>
<reference evidence="1" key="1">
    <citation type="submission" date="2022-11" db="EMBL/GenBank/DDBJ databases">
        <title>Complete genome sequence of Methanogenium organophilum DSM 3596.</title>
        <authorList>
            <person name="Chen S.-C."/>
            <person name="Lai S.-J."/>
            <person name="You Y.-T."/>
        </authorList>
    </citation>
    <scope>NUCLEOTIDE SEQUENCE</scope>
    <source>
        <strain evidence="1">DSM 3596</strain>
    </source>
</reference>
<dbReference type="EMBL" id="CP113361">
    <property type="protein sequence ID" value="WAI01147.1"/>
    <property type="molecule type" value="Genomic_DNA"/>
</dbReference>
<keyword evidence="1" id="KW-0378">Hydrolase</keyword>
<dbReference type="InterPro" id="IPR032466">
    <property type="entry name" value="Metal_Hydrolase"/>
</dbReference>
<dbReference type="KEGG" id="mou:OU421_12135"/>
<dbReference type="PANTHER" id="PTHR42206:SF1">
    <property type="entry name" value="METAL-DEPENDENT HYDROLASE"/>
    <property type="match status" value="1"/>
</dbReference>
<sequence>MTGLDIPVTDDHIHIDRENGRGIEAAKDFFRAGGTHIFLVTKPSWSHNVHPVTGDEFRHVYELTLETAAAIRETGVVVFPILGVHPAEIGKLTDRMSLADAEAVMKRGLDIAAEYVGEQAAVALKSGRPHYPVEPDVWEASNRILEHALILAHDSDCALQIHAETGPCADVFDMATRIGISPGRVVKHFGTPDTPLMPSLLARTKEIPACAHQGLVFTMESDYMDDNSRPGAVIGPKSVPRYTRKYLEGDLISEEEAWNIHADTPAKVYGVEISLF</sequence>
<dbReference type="Pfam" id="PF01026">
    <property type="entry name" value="TatD_DNase"/>
    <property type="match status" value="1"/>
</dbReference>
<dbReference type="Proteomes" id="UP001163096">
    <property type="component" value="Chromosome"/>
</dbReference>
<dbReference type="GO" id="GO:0016788">
    <property type="term" value="F:hydrolase activity, acting on ester bonds"/>
    <property type="evidence" value="ECO:0007669"/>
    <property type="project" value="InterPro"/>
</dbReference>
<evidence type="ECO:0000313" key="2">
    <source>
        <dbReference type="Proteomes" id="UP001163096"/>
    </source>
</evidence>
<dbReference type="RefSeq" id="WP_268186364.1">
    <property type="nucleotide sequence ID" value="NZ_CP113361.1"/>
</dbReference>
<dbReference type="SUPFAM" id="SSF51556">
    <property type="entry name" value="Metallo-dependent hydrolases"/>
    <property type="match status" value="1"/>
</dbReference>
<organism evidence="1 2">
    <name type="scientific">Methanogenium organophilum</name>
    <dbReference type="NCBI Taxonomy" id="2199"/>
    <lineage>
        <taxon>Archaea</taxon>
        <taxon>Methanobacteriati</taxon>
        <taxon>Methanobacteriota</taxon>
        <taxon>Stenosarchaea group</taxon>
        <taxon>Methanomicrobia</taxon>
        <taxon>Methanomicrobiales</taxon>
        <taxon>Methanomicrobiaceae</taxon>
        <taxon>Methanogenium</taxon>
    </lineage>
</organism>
<dbReference type="GeneID" id="76835863"/>
<accession>A0A9X9S453</accession>
<dbReference type="PANTHER" id="PTHR42206">
    <property type="entry name" value="METAL-DEPENDENT HYDROLASE-RELATED"/>
    <property type="match status" value="1"/>
</dbReference>
<dbReference type="PIRSF" id="PIRSF004961">
    <property type="entry name" value="UCP004961_TatD"/>
    <property type="match status" value="1"/>
</dbReference>
<dbReference type="InterPro" id="IPR011589">
    <property type="entry name" value="UCP004961"/>
</dbReference>
<protein>
    <submittedName>
        <fullName evidence="1">TatD family hydrolase</fullName>
    </submittedName>
</protein>
<dbReference type="InterPro" id="IPR001130">
    <property type="entry name" value="TatD-like"/>
</dbReference>